<proteinExistence type="inferred from homology"/>
<evidence type="ECO:0000256" key="5">
    <source>
        <dbReference type="ARBA" id="ARBA00022676"/>
    </source>
</evidence>
<feature type="region of interest" description="Disordered" evidence="12">
    <location>
        <begin position="330"/>
        <end position="349"/>
    </location>
</feature>
<evidence type="ECO:0000256" key="10">
    <source>
        <dbReference type="ARBA" id="ARBA00022989"/>
    </source>
</evidence>
<dbReference type="Pfam" id="PF02434">
    <property type="entry name" value="Fringe"/>
    <property type="match status" value="1"/>
</dbReference>
<feature type="transmembrane region" description="Helical" evidence="13">
    <location>
        <begin position="21"/>
        <end position="39"/>
    </location>
</feature>
<evidence type="ECO:0000256" key="3">
    <source>
        <dbReference type="ARBA" id="ARBA00006462"/>
    </source>
</evidence>
<dbReference type="InterPro" id="IPR026050">
    <property type="entry name" value="C1GALT1/C1GALT1_chp1"/>
</dbReference>
<evidence type="ECO:0000259" key="14">
    <source>
        <dbReference type="Pfam" id="PF02434"/>
    </source>
</evidence>
<keyword evidence="10 13" id="KW-1133">Transmembrane helix</keyword>
<keyword evidence="11 13" id="KW-0472">Membrane</keyword>
<dbReference type="InterPro" id="IPR003378">
    <property type="entry name" value="Fringe-like_glycosylTrfase"/>
</dbReference>
<evidence type="ECO:0000256" key="8">
    <source>
        <dbReference type="ARBA" id="ARBA00022741"/>
    </source>
</evidence>
<organism evidence="15 16">
    <name type="scientific">Mesorhabditis belari</name>
    <dbReference type="NCBI Taxonomy" id="2138241"/>
    <lineage>
        <taxon>Eukaryota</taxon>
        <taxon>Metazoa</taxon>
        <taxon>Ecdysozoa</taxon>
        <taxon>Nematoda</taxon>
        <taxon>Chromadorea</taxon>
        <taxon>Rhabditida</taxon>
        <taxon>Rhabditina</taxon>
        <taxon>Rhabditomorpha</taxon>
        <taxon>Rhabditoidea</taxon>
        <taxon>Rhabditidae</taxon>
        <taxon>Mesorhabditinae</taxon>
        <taxon>Mesorhabditis</taxon>
    </lineage>
</organism>
<comment type="subcellular location">
    <subcellularLocation>
        <location evidence="1">Membrane</location>
        <topology evidence="1">Single-pass type II membrane protein</topology>
    </subcellularLocation>
</comment>
<evidence type="ECO:0000256" key="13">
    <source>
        <dbReference type="SAM" id="Phobius"/>
    </source>
</evidence>
<feature type="domain" description="Fringe-like glycosyltransferase" evidence="14">
    <location>
        <begin position="82"/>
        <end position="220"/>
    </location>
</feature>
<name>A0AAF3EPE8_9BILA</name>
<dbReference type="GO" id="GO:0016263">
    <property type="term" value="F:glycoprotein-N-acetylgalactosamine 3-beta-galactosyltransferase activity"/>
    <property type="evidence" value="ECO:0007669"/>
    <property type="project" value="UniProtKB-EC"/>
</dbReference>
<feature type="compositionally biased region" description="Low complexity" evidence="12">
    <location>
        <begin position="330"/>
        <end position="343"/>
    </location>
</feature>
<keyword evidence="6" id="KW-0808">Transferase</keyword>
<keyword evidence="5" id="KW-0328">Glycosyltransferase</keyword>
<dbReference type="GO" id="GO:0000166">
    <property type="term" value="F:nucleotide binding"/>
    <property type="evidence" value="ECO:0007669"/>
    <property type="project" value="UniProtKB-KW"/>
</dbReference>
<protein>
    <recommendedName>
        <fullName evidence="4">N-acetylgalactosaminide beta-1,3-galactosyltransferase</fullName>
        <ecNumber evidence="4">2.4.1.122</ecNumber>
    </recommendedName>
</protein>
<evidence type="ECO:0000256" key="7">
    <source>
        <dbReference type="ARBA" id="ARBA00022692"/>
    </source>
</evidence>
<evidence type="ECO:0000313" key="16">
    <source>
        <dbReference type="WBParaSite" id="MBELARI_LOCUS15954"/>
    </source>
</evidence>
<evidence type="ECO:0000256" key="11">
    <source>
        <dbReference type="ARBA" id="ARBA00023136"/>
    </source>
</evidence>
<evidence type="ECO:0000256" key="12">
    <source>
        <dbReference type="SAM" id="MobiDB-lite"/>
    </source>
</evidence>
<dbReference type="Gene3D" id="3.90.550.50">
    <property type="match status" value="1"/>
</dbReference>
<dbReference type="WBParaSite" id="MBELARI_LOCUS15954">
    <property type="protein sequence ID" value="MBELARI_LOCUS15954"/>
    <property type="gene ID" value="MBELARI_LOCUS15954"/>
</dbReference>
<keyword evidence="8" id="KW-0547">Nucleotide-binding</keyword>
<dbReference type="PANTHER" id="PTHR23033">
    <property type="entry name" value="BETA1,3-GALACTOSYLTRANSFERASE"/>
    <property type="match status" value="1"/>
</dbReference>
<dbReference type="Proteomes" id="UP000887575">
    <property type="component" value="Unassembled WGS sequence"/>
</dbReference>
<evidence type="ECO:0000256" key="2">
    <source>
        <dbReference type="ARBA" id="ARBA00004922"/>
    </source>
</evidence>
<dbReference type="PANTHER" id="PTHR23033:SF7">
    <property type="entry name" value="GLYCOPROTEIN-N-ACETYLGALACTOSAMINE 3-BETA-GALACTOSYLTRANSFERASE 1"/>
    <property type="match status" value="1"/>
</dbReference>
<keyword evidence="9" id="KW-0735">Signal-anchor</keyword>
<keyword evidence="15" id="KW-1185">Reference proteome</keyword>
<dbReference type="EC" id="2.4.1.122" evidence="4"/>
<dbReference type="AlphaFoldDB" id="A0AAF3EPE8"/>
<sequence length="349" mass="40765">MKSFLNDFCQFLRKYKTSMQTALLLLFIFFFVTLYKIQYKTGIEIIPFLPIDVSGFDQYNENLLVDIDISESALSQQKKGFLFCWVMTAPIHHTSRVKAVNSTWLPKCDAGHFYTTNGHHLSQKIPFHTIFNALPDSYFKLFWKTRLALLYSYKHVSKEFDWYFKGDDDTYVVVDTLREYLKQFDHNKPFYIGYRLKRRMPEHGYNAGGSGYAMSRAAMKIFADELYPSKDLCPYHEWEDLAIARCLGSKGIRPTDTRDSKGRQRFLAWRPEEHFNGDLTRSFIYDKVEHKGFEIYHENLISLHHLQPDEMRLIHGILYGVSSAINKQVETPSTPLETSLSPPNGTIIQ</sequence>
<evidence type="ECO:0000256" key="9">
    <source>
        <dbReference type="ARBA" id="ARBA00022968"/>
    </source>
</evidence>
<evidence type="ECO:0000256" key="4">
    <source>
        <dbReference type="ARBA" id="ARBA00012557"/>
    </source>
</evidence>
<evidence type="ECO:0000256" key="1">
    <source>
        <dbReference type="ARBA" id="ARBA00004606"/>
    </source>
</evidence>
<accession>A0AAF3EPE8</accession>
<evidence type="ECO:0000256" key="6">
    <source>
        <dbReference type="ARBA" id="ARBA00022679"/>
    </source>
</evidence>
<keyword evidence="7 13" id="KW-0812">Transmembrane</keyword>
<reference evidence="16" key="1">
    <citation type="submission" date="2024-02" db="UniProtKB">
        <authorList>
            <consortium name="WormBaseParasite"/>
        </authorList>
    </citation>
    <scope>IDENTIFICATION</scope>
</reference>
<comment type="pathway">
    <text evidence="2">Protein modification; protein glycosylation.</text>
</comment>
<comment type="similarity">
    <text evidence="3">Belongs to the glycosyltransferase 31 family. Beta3-Gal-T subfamily.</text>
</comment>
<evidence type="ECO:0000313" key="15">
    <source>
        <dbReference type="Proteomes" id="UP000887575"/>
    </source>
</evidence>
<dbReference type="GO" id="GO:0016020">
    <property type="term" value="C:membrane"/>
    <property type="evidence" value="ECO:0007669"/>
    <property type="project" value="UniProtKB-SubCell"/>
</dbReference>